<proteinExistence type="predicted"/>
<sequence>MAPINTGSGPLLHSLGCGGHVVVSYFDRFASGVLQFILFERERERERRRL</sequence>
<dbReference type="EMBL" id="AMZH03016070">
    <property type="protein sequence ID" value="RRT45066.1"/>
    <property type="molecule type" value="Genomic_DNA"/>
</dbReference>
<dbReference type="AlphaFoldDB" id="A0A426Y003"/>
<evidence type="ECO:0000313" key="1">
    <source>
        <dbReference type="EMBL" id="RRT45066.1"/>
    </source>
</evidence>
<evidence type="ECO:0000313" key="2">
    <source>
        <dbReference type="Proteomes" id="UP000287651"/>
    </source>
</evidence>
<protein>
    <submittedName>
        <fullName evidence="1">Uncharacterized protein</fullName>
    </submittedName>
</protein>
<dbReference type="Proteomes" id="UP000287651">
    <property type="component" value="Unassembled WGS sequence"/>
</dbReference>
<comment type="caution">
    <text evidence="1">The sequence shown here is derived from an EMBL/GenBank/DDBJ whole genome shotgun (WGS) entry which is preliminary data.</text>
</comment>
<reference evidence="1 2" key="1">
    <citation type="journal article" date="2014" name="Agronomy (Basel)">
        <title>A Draft Genome Sequence for Ensete ventricosum, the Drought-Tolerant Tree Against Hunger.</title>
        <authorList>
            <person name="Harrison J."/>
            <person name="Moore K.A."/>
            <person name="Paszkiewicz K."/>
            <person name="Jones T."/>
            <person name="Grant M."/>
            <person name="Ambacheew D."/>
            <person name="Muzemil S."/>
            <person name="Studholme D.J."/>
        </authorList>
    </citation>
    <scope>NUCLEOTIDE SEQUENCE [LARGE SCALE GENOMIC DNA]</scope>
</reference>
<gene>
    <name evidence="1" type="ORF">B296_00038373</name>
</gene>
<name>A0A426Y003_ENSVE</name>
<accession>A0A426Y003</accession>
<organism evidence="1 2">
    <name type="scientific">Ensete ventricosum</name>
    <name type="common">Abyssinian banana</name>
    <name type="synonym">Musa ensete</name>
    <dbReference type="NCBI Taxonomy" id="4639"/>
    <lineage>
        <taxon>Eukaryota</taxon>
        <taxon>Viridiplantae</taxon>
        <taxon>Streptophyta</taxon>
        <taxon>Embryophyta</taxon>
        <taxon>Tracheophyta</taxon>
        <taxon>Spermatophyta</taxon>
        <taxon>Magnoliopsida</taxon>
        <taxon>Liliopsida</taxon>
        <taxon>Zingiberales</taxon>
        <taxon>Musaceae</taxon>
        <taxon>Ensete</taxon>
    </lineage>
</organism>